<organism evidence="2 3">
    <name type="scientific">Triparma verrucosa</name>
    <dbReference type="NCBI Taxonomy" id="1606542"/>
    <lineage>
        <taxon>Eukaryota</taxon>
        <taxon>Sar</taxon>
        <taxon>Stramenopiles</taxon>
        <taxon>Ochrophyta</taxon>
        <taxon>Bolidophyceae</taxon>
        <taxon>Parmales</taxon>
        <taxon>Triparmaceae</taxon>
        <taxon>Triparma</taxon>
    </lineage>
</organism>
<dbReference type="SUPFAM" id="SSF47473">
    <property type="entry name" value="EF-hand"/>
    <property type="match status" value="1"/>
</dbReference>
<dbReference type="EMBL" id="BRXX01000152">
    <property type="protein sequence ID" value="GMH94283.1"/>
    <property type="molecule type" value="Genomic_DNA"/>
</dbReference>
<feature type="region of interest" description="Disordered" evidence="1">
    <location>
        <begin position="332"/>
        <end position="362"/>
    </location>
</feature>
<feature type="region of interest" description="Disordered" evidence="1">
    <location>
        <begin position="768"/>
        <end position="816"/>
    </location>
</feature>
<dbReference type="Gene3D" id="1.10.238.10">
    <property type="entry name" value="EF-hand"/>
    <property type="match status" value="1"/>
</dbReference>
<proteinExistence type="predicted"/>
<sequence>MPSSKTSSRVLIIESDSEDSYSSSSSSDGAVVVTKKQLMKLLKGGGSVRRKQKPTAPFINDDLGEKDKVEDKENDENDVEEEEEGPIRKQRPYSRGNLNNFPFKDDEPLTSLVAPKSTLPTPFWHLPPRFQIHLAKKTFKDYSLNNPASRGRQGKLLMDVKDLLPSMEELFGEGWMRHCPGGLRWWVVGVGNGDVEGFLDGRKFEGGMREGEFVEIVAVTSEGILTKESKRDAAGGEEVFLEGAGDSGDEPEDDDYDDLLVVKSGHHKHHRKKHRHKKSHQHHHHHHHKRHHHQKQKRNLPTDDEDEALESFVTKELVRRSQSPLRHYIRETQESASIAEKEDQLYVPRPPRAASNKAKEKPVAWSIPVEGEADDVREGGNSQDKAAEEEAENFINDVLEEDKPAAGEGGEVAVGNVPMSRVPGQPTTAQLKALRHTLESADATSHHNSSITGTCHPRVFIRTCQAILQWTPGEEEVRMLSSKGGEVCYRVFLRDPIGWGYNVGSAGAGGGVGGVGSTAKMIADKARGGVKIVAKDDGHGIVRNLRMKLVKIAGEGQFGVKGLPALKRAFEIFDEAGSESVDTETFFRVVTRLGVRVGSKGRKKLTHILGVEGGKKMSYAKLLDFSTSSEEAEAELEFKIVAAVISAMRRSKCTYEALRGAVLAWDESGCGSVTLEDFAKALQQSGVGNELSKGLIEAIGRRYAGERSMVVYGTFLAKIKETVDELEEKERRLKVADSMRRRDDEREDEIGGVTSMREMADHAARRLKERGGGVRDQNFGDPFFSKGKTSKGRKTRPPSKPAWRANKGHAPSTIPKPEVKTRALPKYLRNVESRIKGDLEAVRDRRVRAKASRLEAAKEVVAKRRLDKHMQDGLDDGDDVGAKLGEELLAREIADMYVGVVDDVLEGQGDRVMGEVFGDVDSDEGDGDEDDGSGAGTYVAKAAGGELSGWVGDFDFSKGGKGAKKKVKSGEEFKGDGGEDLTGKIAEVKQSVDGGVDVDVDVDGDGGGD</sequence>
<reference evidence="3" key="1">
    <citation type="journal article" date="2023" name="Commun. Biol.">
        <title>Genome analysis of Parmales, the sister group of diatoms, reveals the evolutionary specialization of diatoms from phago-mixotrophs to photoautotrophs.</title>
        <authorList>
            <person name="Ban H."/>
            <person name="Sato S."/>
            <person name="Yoshikawa S."/>
            <person name="Yamada K."/>
            <person name="Nakamura Y."/>
            <person name="Ichinomiya M."/>
            <person name="Sato N."/>
            <person name="Blanc-Mathieu R."/>
            <person name="Endo H."/>
            <person name="Kuwata A."/>
            <person name="Ogata H."/>
        </authorList>
    </citation>
    <scope>NUCLEOTIDE SEQUENCE [LARGE SCALE GENOMIC DNA]</scope>
    <source>
        <strain evidence="3">NIES 3699</strain>
    </source>
</reference>
<feature type="region of interest" description="Disordered" evidence="1">
    <location>
        <begin position="1"/>
        <end position="30"/>
    </location>
</feature>
<evidence type="ECO:0000256" key="1">
    <source>
        <dbReference type="SAM" id="MobiDB-lite"/>
    </source>
</evidence>
<keyword evidence="3" id="KW-1185">Reference proteome</keyword>
<feature type="region of interest" description="Disordered" evidence="1">
    <location>
        <begin position="956"/>
        <end position="982"/>
    </location>
</feature>
<feature type="compositionally biased region" description="Basic and acidic residues" evidence="1">
    <location>
        <begin position="968"/>
        <end position="977"/>
    </location>
</feature>
<feature type="region of interest" description="Disordered" evidence="1">
    <location>
        <begin position="43"/>
        <end position="107"/>
    </location>
</feature>
<evidence type="ECO:0000313" key="2">
    <source>
        <dbReference type="EMBL" id="GMH94283.1"/>
    </source>
</evidence>
<feature type="region of interest" description="Disordered" evidence="1">
    <location>
        <begin position="916"/>
        <end position="938"/>
    </location>
</feature>
<feature type="compositionally biased region" description="Acidic residues" evidence="1">
    <location>
        <begin position="918"/>
        <end position="932"/>
    </location>
</feature>
<protein>
    <submittedName>
        <fullName evidence="2">Uncharacterized protein</fullName>
    </submittedName>
</protein>
<name>A0A9W7BX22_9STRA</name>
<dbReference type="Proteomes" id="UP001165160">
    <property type="component" value="Unassembled WGS sequence"/>
</dbReference>
<feature type="region of interest" description="Disordered" evidence="1">
    <location>
        <begin position="228"/>
        <end position="302"/>
    </location>
</feature>
<comment type="caution">
    <text evidence="2">The sequence shown here is derived from an EMBL/GenBank/DDBJ whole genome shotgun (WGS) entry which is preliminary data.</text>
</comment>
<dbReference type="AlphaFoldDB" id="A0A9W7BX22"/>
<feature type="compositionally biased region" description="Acidic residues" evidence="1">
    <location>
        <begin position="247"/>
        <end position="258"/>
    </location>
</feature>
<feature type="compositionally biased region" description="Basic residues" evidence="1">
    <location>
        <begin position="264"/>
        <end position="298"/>
    </location>
</feature>
<feature type="compositionally biased region" description="Basic and acidic residues" evidence="1">
    <location>
        <begin position="332"/>
        <end position="344"/>
    </location>
</feature>
<accession>A0A9W7BX22</accession>
<feature type="compositionally biased region" description="Basic residues" evidence="1">
    <location>
        <begin position="788"/>
        <end position="797"/>
    </location>
</feature>
<dbReference type="InterPro" id="IPR011992">
    <property type="entry name" value="EF-hand-dom_pair"/>
</dbReference>
<gene>
    <name evidence="2" type="ORF">TrVE_jg1286</name>
</gene>
<evidence type="ECO:0000313" key="3">
    <source>
        <dbReference type="Proteomes" id="UP001165160"/>
    </source>
</evidence>
<feature type="compositionally biased region" description="Acidic residues" evidence="1">
    <location>
        <begin position="72"/>
        <end position="84"/>
    </location>
</feature>